<evidence type="ECO:0000313" key="2">
    <source>
        <dbReference type="Proteomes" id="UP000356253"/>
    </source>
</evidence>
<keyword evidence="2" id="KW-1185">Reference proteome</keyword>
<reference evidence="1" key="1">
    <citation type="submission" date="2019-09" db="EMBL/GenBank/DDBJ databases">
        <authorList>
            <person name="Rodrigo-Torres L."/>
            <person name="Arahal R. D."/>
            <person name="Lucena T."/>
        </authorList>
    </citation>
    <scope>NUCLEOTIDE SEQUENCE</scope>
    <source>
        <strain evidence="1">ISS653</strain>
    </source>
</reference>
<sequence>MKNILWLGMALFCLHLNAQENKKEENLWSAHRASSHAPIGVMGDHTHHKGEFMVSYRYMTMQMQDLRYESDDVNEEFVYQNYMTAPQEMMMGMHMLGAMYAPSDGLTFMVMANYITNDMDLTMRMSNDMGMAMDTDFSTSSSGFGDVSVSALVNLMNKNQQALHAEFGIGIPTGSIDEKDETAMSNGEEVILPYPMQIGSGSFSTKLGMTYLWQTEKLSGGAQANAKFFLNENDNDYRLGNQYLATSWLALDATENFSFSVRAEANYTEQIEGNNPVLNPMMVTTANTSNSGGMQLNYAIGGNYYFTKNTLKGLRFAAEVKLPAYQEPNGVQLKQKYSVTLGTQYSF</sequence>
<gene>
    <name evidence="1" type="ORF">FVB9532_00931</name>
</gene>
<organism evidence="1 2">
    <name type="scientific">Mesonia oceanica</name>
    <dbReference type="NCBI Taxonomy" id="2687242"/>
    <lineage>
        <taxon>Bacteria</taxon>
        <taxon>Pseudomonadati</taxon>
        <taxon>Bacteroidota</taxon>
        <taxon>Flavobacteriia</taxon>
        <taxon>Flavobacteriales</taxon>
        <taxon>Flavobacteriaceae</taxon>
        <taxon>Mesonia</taxon>
    </lineage>
</organism>
<proteinExistence type="predicted"/>
<dbReference type="Proteomes" id="UP000356253">
    <property type="component" value="Unassembled WGS sequence"/>
</dbReference>
<evidence type="ECO:0000313" key="1">
    <source>
        <dbReference type="EMBL" id="VVU99675.1"/>
    </source>
</evidence>
<name>A0AC61Y5F8_9FLAO</name>
<comment type="caution">
    <text evidence="1">The sequence shown here is derived from an EMBL/GenBank/DDBJ whole genome shotgun (WGS) entry which is preliminary data.</text>
</comment>
<dbReference type="EMBL" id="CABVMM010000003">
    <property type="protein sequence ID" value="VVU99675.1"/>
    <property type="molecule type" value="Genomic_DNA"/>
</dbReference>
<accession>A0AC61Y5F8</accession>
<protein>
    <submittedName>
        <fullName evidence="1">Uncharacterized protein</fullName>
    </submittedName>
</protein>